<accession>A0A3S0HCX3</accession>
<evidence type="ECO:0000313" key="6">
    <source>
        <dbReference type="Proteomes" id="UP000282184"/>
    </source>
</evidence>
<feature type="region of interest" description="Disordered" evidence="1">
    <location>
        <begin position="86"/>
        <end position="112"/>
    </location>
</feature>
<keyword evidence="2" id="KW-1133">Transmembrane helix</keyword>
<comment type="caution">
    <text evidence="5">The sequence shown here is derived from an EMBL/GenBank/DDBJ whole genome shotgun (WGS) entry which is preliminary data.</text>
</comment>
<dbReference type="RefSeq" id="WP_126691645.1">
    <property type="nucleotide sequence ID" value="NZ_RXOF01000001.1"/>
</dbReference>
<dbReference type="PANTHER" id="PTHR30273:SF2">
    <property type="entry name" value="PROTEIN FECR"/>
    <property type="match status" value="1"/>
</dbReference>
<feature type="domain" description="Protein FecR C-terminal" evidence="4">
    <location>
        <begin position="302"/>
        <end position="353"/>
    </location>
</feature>
<dbReference type="EMBL" id="RXOF01000001">
    <property type="protein sequence ID" value="RTQ53718.1"/>
    <property type="molecule type" value="Genomic_DNA"/>
</dbReference>
<name>A0A3S0HCX3_9BACT</name>
<dbReference type="InterPro" id="IPR012373">
    <property type="entry name" value="Ferrdict_sens_TM"/>
</dbReference>
<evidence type="ECO:0000256" key="2">
    <source>
        <dbReference type="SAM" id="Phobius"/>
    </source>
</evidence>
<gene>
    <name evidence="5" type="ORF">EJV47_02995</name>
</gene>
<keyword evidence="2" id="KW-0472">Membrane</keyword>
<dbReference type="InterPro" id="IPR006860">
    <property type="entry name" value="FecR"/>
</dbReference>
<reference evidence="5 6" key="1">
    <citation type="submission" date="2018-12" db="EMBL/GenBank/DDBJ databases">
        <title>Hymenobacter gummosus sp. nov., isolated from a spring.</title>
        <authorList>
            <person name="Nie L."/>
        </authorList>
    </citation>
    <scope>NUCLEOTIDE SEQUENCE [LARGE SCALE GENOMIC DNA]</scope>
    <source>
        <strain evidence="5 6">KCTC 52166</strain>
    </source>
</reference>
<dbReference type="OrthoDB" id="1452822at2"/>
<dbReference type="Pfam" id="PF04773">
    <property type="entry name" value="FecR"/>
    <property type="match status" value="1"/>
</dbReference>
<feature type="region of interest" description="Disordered" evidence="1">
    <location>
        <begin position="364"/>
        <end position="394"/>
    </location>
</feature>
<dbReference type="GO" id="GO:0016989">
    <property type="term" value="F:sigma factor antagonist activity"/>
    <property type="evidence" value="ECO:0007669"/>
    <property type="project" value="TreeGrafter"/>
</dbReference>
<evidence type="ECO:0000259" key="3">
    <source>
        <dbReference type="Pfam" id="PF04773"/>
    </source>
</evidence>
<dbReference type="Proteomes" id="UP000282184">
    <property type="component" value="Unassembled WGS sequence"/>
</dbReference>
<organism evidence="5 6">
    <name type="scientific">Hymenobacter gummosus</name>
    <dbReference type="NCBI Taxonomy" id="1776032"/>
    <lineage>
        <taxon>Bacteria</taxon>
        <taxon>Pseudomonadati</taxon>
        <taxon>Bacteroidota</taxon>
        <taxon>Cytophagia</taxon>
        <taxon>Cytophagales</taxon>
        <taxon>Hymenobacteraceae</taxon>
        <taxon>Hymenobacter</taxon>
    </lineage>
</organism>
<keyword evidence="6" id="KW-1185">Reference proteome</keyword>
<evidence type="ECO:0000259" key="4">
    <source>
        <dbReference type="Pfam" id="PF16344"/>
    </source>
</evidence>
<feature type="compositionally biased region" description="Low complexity" evidence="1">
    <location>
        <begin position="86"/>
        <end position="97"/>
    </location>
</feature>
<dbReference type="Pfam" id="PF16344">
    <property type="entry name" value="FecR_C"/>
    <property type="match status" value="1"/>
</dbReference>
<dbReference type="PANTHER" id="PTHR30273">
    <property type="entry name" value="PERIPLASMIC SIGNAL SENSOR AND SIGMA FACTOR ACTIVATOR FECR-RELATED"/>
    <property type="match status" value="1"/>
</dbReference>
<proteinExistence type="predicted"/>
<feature type="transmembrane region" description="Helical" evidence="2">
    <location>
        <begin position="129"/>
        <end position="148"/>
    </location>
</feature>
<evidence type="ECO:0000256" key="1">
    <source>
        <dbReference type="SAM" id="MobiDB-lite"/>
    </source>
</evidence>
<keyword evidence="2" id="KW-0812">Transmembrane</keyword>
<dbReference type="Gene3D" id="2.60.120.1440">
    <property type="match status" value="1"/>
</dbReference>
<feature type="domain" description="FecR protein" evidence="3">
    <location>
        <begin position="161"/>
        <end position="250"/>
    </location>
</feature>
<protein>
    <submittedName>
        <fullName evidence="5">DUF4974 domain-containing protein</fullName>
    </submittedName>
</protein>
<dbReference type="InterPro" id="IPR032508">
    <property type="entry name" value="FecR_C"/>
</dbReference>
<evidence type="ECO:0000313" key="5">
    <source>
        <dbReference type="EMBL" id="RTQ53718.1"/>
    </source>
</evidence>
<dbReference type="AlphaFoldDB" id="A0A3S0HCX3"/>
<dbReference type="Gene3D" id="3.55.50.30">
    <property type="match status" value="1"/>
</dbReference>
<sequence length="394" mass="41920">MTNSYADPADAPWALLARHLASETTAAERAELRAWVQTDPLHLQILTTVTRAWERAGEVAAAPVLFSPAEVQDAWRRLQPKLAAARPAAVSTPAPSTQNKSLPPAASPAPTARPIWPLQRRVAARRRQLALGLVLVLGVGVALAQWLLPTSRPQVQTFASTTSARQVRLPDGSMVWLNAHSRLHYAGSTGNGPRAVQLTGEAYVEVDPNSSRPFVVTTTTARVRATGTAFNVRAYAAEDSVEVSVARGQVWLARLGAADSVLLPAGTRAALRATDAPGRTATQLRRTPLADHNFRAWQTDTLRFADVPLAQVARTLRATFGTRVQLGSAALAQCRFTGTFAHPKPEQVLTVVAAATASQLVPDGPGSYRLQGPGCPPPAAQQADSATVNRPLGQ</sequence>